<dbReference type="EMBL" id="CATNWA010014875">
    <property type="protein sequence ID" value="CAI9576937.1"/>
    <property type="molecule type" value="Genomic_DNA"/>
</dbReference>
<name>A0ABN9E028_9NEOB</name>
<keyword evidence="2" id="KW-1185">Reference proteome</keyword>
<dbReference type="Proteomes" id="UP001162483">
    <property type="component" value="Unassembled WGS sequence"/>
</dbReference>
<accession>A0ABN9E028</accession>
<sequence>MCKISKFSPSLMCANEAAVMGTEEALMGTDMWH</sequence>
<evidence type="ECO:0000313" key="1">
    <source>
        <dbReference type="EMBL" id="CAI9576937.1"/>
    </source>
</evidence>
<gene>
    <name evidence="1" type="ORF">SPARVUS_LOCUS8599554</name>
</gene>
<reference evidence="1" key="1">
    <citation type="submission" date="2023-05" db="EMBL/GenBank/DDBJ databases">
        <authorList>
            <person name="Stuckert A."/>
        </authorList>
    </citation>
    <scope>NUCLEOTIDE SEQUENCE</scope>
</reference>
<protein>
    <submittedName>
        <fullName evidence="1">Uncharacterized protein</fullName>
    </submittedName>
</protein>
<proteinExistence type="predicted"/>
<comment type="caution">
    <text evidence="1">The sequence shown here is derived from an EMBL/GenBank/DDBJ whole genome shotgun (WGS) entry which is preliminary data.</text>
</comment>
<organism evidence="1 2">
    <name type="scientific">Staurois parvus</name>
    <dbReference type="NCBI Taxonomy" id="386267"/>
    <lineage>
        <taxon>Eukaryota</taxon>
        <taxon>Metazoa</taxon>
        <taxon>Chordata</taxon>
        <taxon>Craniata</taxon>
        <taxon>Vertebrata</taxon>
        <taxon>Euteleostomi</taxon>
        <taxon>Amphibia</taxon>
        <taxon>Batrachia</taxon>
        <taxon>Anura</taxon>
        <taxon>Neobatrachia</taxon>
        <taxon>Ranoidea</taxon>
        <taxon>Ranidae</taxon>
        <taxon>Staurois</taxon>
    </lineage>
</organism>
<evidence type="ECO:0000313" key="2">
    <source>
        <dbReference type="Proteomes" id="UP001162483"/>
    </source>
</evidence>